<dbReference type="AlphaFoldDB" id="A0A6G7YIF1"/>
<name>A0A6G7YIF1_9ACTN</name>
<evidence type="ECO:0000313" key="2">
    <source>
        <dbReference type="EMBL" id="QIK76437.1"/>
    </source>
</evidence>
<evidence type="ECO:0008006" key="4">
    <source>
        <dbReference type="Google" id="ProtNLM"/>
    </source>
</evidence>
<dbReference type="KEGG" id="npi:G7071_14410"/>
<dbReference type="EMBL" id="CP049866">
    <property type="protein sequence ID" value="QIK76437.1"/>
    <property type="molecule type" value="Genomic_DNA"/>
</dbReference>
<dbReference type="RefSeq" id="WP_166319879.1">
    <property type="nucleotide sequence ID" value="NZ_CP049866.1"/>
</dbReference>
<evidence type="ECO:0000256" key="1">
    <source>
        <dbReference type="SAM" id="MobiDB-lite"/>
    </source>
</evidence>
<dbReference type="Proteomes" id="UP000502035">
    <property type="component" value="Chromosome"/>
</dbReference>
<accession>A0A6G7YIF1</accession>
<gene>
    <name evidence="2" type="ORF">G7071_14410</name>
</gene>
<evidence type="ECO:0000313" key="3">
    <source>
        <dbReference type="Proteomes" id="UP000502035"/>
    </source>
</evidence>
<protein>
    <recommendedName>
        <fullName evidence="4">Cobyrinic acid a,c-diamide synthase</fullName>
    </recommendedName>
</protein>
<organism evidence="2 3">
    <name type="scientific">Nocardioides piscis</name>
    <dbReference type="NCBI Taxonomy" id="2714938"/>
    <lineage>
        <taxon>Bacteria</taxon>
        <taxon>Bacillati</taxon>
        <taxon>Actinomycetota</taxon>
        <taxon>Actinomycetes</taxon>
        <taxon>Propionibacteriales</taxon>
        <taxon>Nocardioidaceae</taxon>
        <taxon>Nocardioides</taxon>
    </lineage>
</organism>
<sequence>MARRVSLPSADDLFRKTVDAQEAAARPVRAVADRPGEPEAGANKKPSGRVRHDEKMTVYVTADELLDIEHARLTLRRNQGLAVDRGRLVREALALVLADFEANGHDSALVRRLSEE</sequence>
<keyword evidence="3" id="KW-1185">Reference proteome</keyword>
<proteinExistence type="predicted"/>
<reference evidence="2 3" key="1">
    <citation type="submission" date="2020-03" db="EMBL/GenBank/DDBJ databases">
        <title>Nocardioides sp. nov., isolated from fish.</title>
        <authorList>
            <person name="Hyun D.-W."/>
            <person name="Bae J.-W."/>
        </authorList>
    </citation>
    <scope>NUCLEOTIDE SEQUENCE [LARGE SCALE GENOMIC DNA]</scope>
    <source>
        <strain evidence="2 3">HDW12A</strain>
    </source>
</reference>
<feature type="region of interest" description="Disordered" evidence="1">
    <location>
        <begin position="23"/>
        <end position="54"/>
    </location>
</feature>